<comment type="caution">
    <text evidence="1">The sequence shown here is derived from an EMBL/GenBank/DDBJ whole genome shotgun (WGS) entry which is preliminary data.</text>
</comment>
<dbReference type="EMBL" id="BMXI01000005">
    <property type="protein sequence ID" value="GHC49991.1"/>
    <property type="molecule type" value="Genomic_DNA"/>
</dbReference>
<dbReference type="SUPFAM" id="SSF142906">
    <property type="entry name" value="YjbR-like"/>
    <property type="match status" value="1"/>
</dbReference>
<dbReference type="AlphaFoldDB" id="A0A918THV9"/>
<dbReference type="InterPro" id="IPR007351">
    <property type="entry name" value="YjbR"/>
</dbReference>
<reference evidence="1" key="2">
    <citation type="submission" date="2020-09" db="EMBL/GenBank/DDBJ databases">
        <authorList>
            <person name="Sun Q."/>
            <person name="Kim S."/>
        </authorList>
    </citation>
    <scope>NUCLEOTIDE SEQUENCE</scope>
    <source>
        <strain evidence="1">KCTC 12988</strain>
    </source>
</reference>
<dbReference type="Pfam" id="PF04237">
    <property type="entry name" value="YjbR"/>
    <property type="match status" value="1"/>
</dbReference>
<organism evidence="1 2">
    <name type="scientific">Roseibacillus persicicus</name>
    <dbReference type="NCBI Taxonomy" id="454148"/>
    <lineage>
        <taxon>Bacteria</taxon>
        <taxon>Pseudomonadati</taxon>
        <taxon>Verrucomicrobiota</taxon>
        <taxon>Verrucomicrobiia</taxon>
        <taxon>Verrucomicrobiales</taxon>
        <taxon>Verrucomicrobiaceae</taxon>
        <taxon>Roseibacillus</taxon>
    </lineage>
</organism>
<evidence type="ECO:0000313" key="2">
    <source>
        <dbReference type="Proteomes" id="UP000644507"/>
    </source>
</evidence>
<dbReference type="Proteomes" id="UP000644507">
    <property type="component" value="Unassembled WGS sequence"/>
</dbReference>
<evidence type="ECO:0008006" key="3">
    <source>
        <dbReference type="Google" id="ProtNLM"/>
    </source>
</evidence>
<proteinExistence type="predicted"/>
<protein>
    <recommendedName>
        <fullName evidence="3">MmcQ-like protein</fullName>
    </recommendedName>
</protein>
<gene>
    <name evidence="1" type="ORF">GCM10007100_15000</name>
</gene>
<keyword evidence="2" id="KW-1185">Reference proteome</keyword>
<dbReference type="InterPro" id="IPR058532">
    <property type="entry name" value="YjbR/MT2646/Rv2570-like"/>
</dbReference>
<dbReference type="RefSeq" id="WP_189569142.1">
    <property type="nucleotide sequence ID" value="NZ_BMXI01000005.1"/>
</dbReference>
<sequence length="120" mass="13533">MELQDAIEYSLSLPAAEETTPFGPDVLVYKVAGKMFATAGLEGEEGRMNLKCDPERALELRDEWEAILPGYHMNKKHWNTLRFDGTLPGKLVRELIEHSYDLVVAGMPKKLRETVPTRGC</sequence>
<dbReference type="PANTHER" id="PTHR35145">
    <property type="entry name" value="CYTOPLASMIC PROTEIN-RELATED"/>
    <property type="match status" value="1"/>
</dbReference>
<reference evidence="1" key="1">
    <citation type="journal article" date="2014" name="Int. J. Syst. Evol. Microbiol.">
        <title>Complete genome sequence of Corynebacterium casei LMG S-19264T (=DSM 44701T), isolated from a smear-ripened cheese.</title>
        <authorList>
            <consortium name="US DOE Joint Genome Institute (JGI-PGF)"/>
            <person name="Walter F."/>
            <person name="Albersmeier A."/>
            <person name="Kalinowski J."/>
            <person name="Ruckert C."/>
        </authorList>
    </citation>
    <scope>NUCLEOTIDE SEQUENCE</scope>
    <source>
        <strain evidence="1">KCTC 12988</strain>
    </source>
</reference>
<accession>A0A918THV9</accession>
<dbReference type="Gene3D" id="3.90.1150.30">
    <property type="match status" value="1"/>
</dbReference>
<evidence type="ECO:0000313" key="1">
    <source>
        <dbReference type="EMBL" id="GHC49991.1"/>
    </source>
</evidence>
<name>A0A918THV9_9BACT</name>
<dbReference type="PANTHER" id="PTHR35145:SF1">
    <property type="entry name" value="CYTOPLASMIC PROTEIN"/>
    <property type="match status" value="1"/>
</dbReference>
<dbReference type="InterPro" id="IPR038056">
    <property type="entry name" value="YjbR-like_sf"/>
</dbReference>